<name>A0A3M0A1N0_9GAMM</name>
<dbReference type="Proteomes" id="UP000267187">
    <property type="component" value="Unassembled WGS sequence"/>
</dbReference>
<dbReference type="InterPro" id="IPR001455">
    <property type="entry name" value="TusA-like"/>
</dbReference>
<dbReference type="InterPro" id="IPR036868">
    <property type="entry name" value="TusA-like_sf"/>
</dbReference>
<comment type="caution">
    <text evidence="3">The sequence shown here is derived from an EMBL/GenBank/DDBJ whole genome shotgun (WGS) entry which is preliminary data.</text>
</comment>
<dbReference type="Pfam" id="PF01206">
    <property type="entry name" value="TusA"/>
    <property type="match status" value="1"/>
</dbReference>
<dbReference type="PROSITE" id="PS01148">
    <property type="entry name" value="UPF0033"/>
    <property type="match status" value="1"/>
</dbReference>
<accession>A0A3M0A1N0</accession>
<organism evidence="3 4">
    <name type="scientific">Umboniibacter marinipuniceus</name>
    <dbReference type="NCBI Taxonomy" id="569599"/>
    <lineage>
        <taxon>Bacteria</taxon>
        <taxon>Pseudomonadati</taxon>
        <taxon>Pseudomonadota</taxon>
        <taxon>Gammaproteobacteria</taxon>
        <taxon>Cellvibrionales</taxon>
        <taxon>Cellvibrionaceae</taxon>
        <taxon>Umboniibacter</taxon>
    </lineage>
</organism>
<dbReference type="AlphaFoldDB" id="A0A3M0A1N0"/>
<sequence length="82" mass="9112">MTIDHVLDTRGLFCPEPVMMLHGAVREATQGQLLQVLATDPSTQRDIAKFCQFLEHDLVSSEVVQSDGQEEFHFVIKIAAAT</sequence>
<dbReference type="PANTHER" id="PTHR33279">
    <property type="entry name" value="SULFUR CARRIER PROTEIN YEDF-RELATED"/>
    <property type="match status" value="1"/>
</dbReference>
<gene>
    <name evidence="3" type="ORF">DFR27_2041</name>
</gene>
<evidence type="ECO:0000313" key="4">
    <source>
        <dbReference type="Proteomes" id="UP000267187"/>
    </source>
</evidence>
<comment type="similarity">
    <text evidence="1">Belongs to the sulfur carrier protein TusA family.</text>
</comment>
<reference evidence="3 4" key="1">
    <citation type="submission" date="2018-10" db="EMBL/GenBank/DDBJ databases">
        <title>Genomic Encyclopedia of Type Strains, Phase IV (KMG-IV): sequencing the most valuable type-strain genomes for metagenomic binning, comparative biology and taxonomic classification.</title>
        <authorList>
            <person name="Goeker M."/>
        </authorList>
    </citation>
    <scope>NUCLEOTIDE SEQUENCE [LARGE SCALE GENOMIC DNA]</scope>
    <source>
        <strain evidence="3 4">DSM 25080</strain>
    </source>
</reference>
<dbReference type="SUPFAM" id="SSF64307">
    <property type="entry name" value="SirA-like"/>
    <property type="match status" value="1"/>
</dbReference>
<dbReference type="EMBL" id="REFJ01000005">
    <property type="protein sequence ID" value="RMA78710.1"/>
    <property type="molecule type" value="Genomic_DNA"/>
</dbReference>
<evidence type="ECO:0000259" key="2">
    <source>
        <dbReference type="PROSITE" id="PS01148"/>
    </source>
</evidence>
<dbReference type="PANTHER" id="PTHR33279:SF2">
    <property type="entry name" value="SULFUR CARRIER PROTEIN TUSA"/>
    <property type="match status" value="1"/>
</dbReference>
<evidence type="ECO:0000256" key="1">
    <source>
        <dbReference type="ARBA" id="ARBA00008984"/>
    </source>
</evidence>
<dbReference type="NCBIfam" id="NF001423">
    <property type="entry name" value="PRK00299.1"/>
    <property type="match status" value="1"/>
</dbReference>
<dbReference type="OrthoDB" id="9797352at2"/>
<feature type="domain" description="UPF0033" evidence="2">
    <location>
        <begin position="7"/>
        <end position="31"/>
    </location>
</feature>
<evidence type="ECO:0000313" key="3">
    <source>
        <dbReference type="EMBL" id="RMA78710.1"/>
    </source>
</evidence>
<protein>
    <submittedName>
        <fullName evidence="3">tRNA 2-thiouridine synthesizing protein A</fullName>
    </submittedName>
</protein>
<keyword evidence="4" id="KW-1185">Reference proteome</keyword>
<dbReference type="Gene3D" id="3.30.110.40">
    <property type="entry name" value="TusA-like domain"/>
    <property type="match status" value="1"/>
</dbReference>
<proteinExistence type="inferred from homology"/>